<sequence length="277" mass="30010">MKKKFSFLTAVAATAMLIAGCGSDKEETTDNAGSGEESGYNLKEDGKLTYASSGLYKPFNYEEAGELTGFDVEIGAAIAEKMGLEPNPITTPWETITQSLLASNFDVIIGSMAITAERAERVNFSDPYYYSGGMIFVPEGSDEITSAEDLEGKRIGVVAQSTYDTAAKGYTDDVKYYNSDVVALNDLTVEGRLDAVITADVVGFEAIAAGLEIKDVGEPLWIEQAAVALRKEDKELLEGINKAIEEIVADGTYEEISNKWFERNLLDVDLEGIDILN</sequence>
<dbReference type="InterPro" id="IPR001638">
    <property type="entry name" value="Solute-binding_3/MltF_N"/>
</dbReference>
<name>A0A4P7A145_9BACL</name>
<evidence type="ECO:0000256" key="2">
    <source>
        <dbReference type="ARBA" id="ARBA00010333"/>
    </source>
</evidence>
<evidence type="ECO:0000256" key="1">
    <source>
        <dbReference type="ARBA" id="ARBA00004196"/>
    </source>
</evidence>
<dbReference type="PROSITE" id="PS51257">
    <property type="entry name" value="PROKAR_LIPOPROTEIN"/>
    <property type="match status" value="1"/>
</dbReference>
<dbReference type="InterPro" id="IPR018313">
    <property type="entry name" value="SBP_3_CS"/>
</dbReference>
<evidence type="ECO:0000256" key="4">
    <source>
        <dbReference type="RuleBase" id="RU003744"/>
    </source>
</evidence>
<evidence type="ECO:0000313" key="6">
    <source>
        <dbReference type="EMBL" id="QBP42507.1"/>
    </source>
</evidence>
<dbReference type="SUPFAM" id="SSF53850">
    <property type="entry name" value="Periplasmic binding protein-like II"/>
    <property type="match status" value="1"/>
</dbReference>
<dbReference type="EMBL" id="CP038015">
    <property type="protein sequence ID" value="QBP42507.1"/>
    <property type="molecule type" value="Genomic_DNA"/>
</dbReference>
<dbReference type="Gene3D" id="3.40.190.10">
    <property type="entry name" value="Periplasmic binding protein-like II"/>
    <property type="match status" value="2"/>
</dbReference>
<dbReference type="OrthoDB" id="9774451at2"/>
<dbReference type="PANTHER" id="PTHR35936:SF34">
    <property type="entry name" value="ABC TRANSPORTER EXTRACELLULAR-BINDING PROTEIN YCKB-RELATED"/>
    <property type="match status" value="1"/>
</dbReference>
<gene>
    <name evidence="6" type="ORF">E2636_15735</name>
</gene>
<dbReference type="AlphaFoldDB" id="A0A4P7A145"/>
<accession>A0A4P7A145</accession>
<proteinExistence type="inferred from homology"/>
<protein>
    <submittedName>
        <fullName evidence="6">Transporter substrate-binding domain-containing protein</fullName>
    </submittedName>
</protein>
<comment type="similarity">
    <text evidence="2 4">Belongs to the bacterial solute-binding protein 3 family.</text>
</comment>
<organism evidence="6 7">
    <name type="scientific">Paenisporosarcina antarctica</name>
    <dbReference type="NCBI Taxonomy" id="417367"/>
    <lineage>
        <taxon>Bacteria</taxon>
        <taxon>Bacillati</taxon>
        <taxon>Bacillota</taxon>
        <taxon>Bacilli</taxon>
        <taxon>Bacillales</taxon>
        <taxon>Caryophanaceae</taxon>
        <taxon>Paenisporosarcina</taxon>
    </lineage>
</organism>
<keyword evidence="3" id="KW-0732">Signal</keyword>
<evidence type="ECO:0000256" key="3">
    <source>
        <dbReference type="ARBA" id="ARBA00022729"/>
    </source>
</evidence>
<dbReference type="PROSITE" id="PS01039">
    <property type="entry name" value="SBP_BACTERIAL_3"/>
    <property type="match status" value="1"/>
</dbReference>
<dbReference type="PANTHER" id="PTHR35936">
    <property type="entry name" value="MEMBRANE-BOUND LYTIC MUREIN TRANSGLYCOSYLASE F"/>
    <property type="match status" value="1"/>
</dbReference>
<evidence type="ECO:0000259" key="5">
    <source>
        <dbReference type="SMART" id="SM00062"/>
    </source>
</evidence>
<dbReference type="Proteomes" id="UP000294292">
    <property type="component" value="Chromosome"/>
</dbReference>
<dbReference type="GO" id="GO:0030313">
    <property type="term" value="C:cell envelope"/>
    <property type="evidence" value="ECO:0007669"/>
    <property type="project" value="UniProtKB-SubCell"/>
</dbReference>
<evidence type="ECO:0000313" key="7">
    <source>
        <dbReference type="Proteomes" id="UP000294292"/>
    </source>
</evidence>
<dbReference type="SMART" id="SM00062">
    <property type="entry name" value="PBPb"/>
    <property type="match status" value="1"/>
</dbReference>
<comment type="subcellular location">
    <subcellularLocation>
        <location evidence="1">Cell envelope</location>
    </subcellularLocation>
</comment>
<dbReference type="KEGG" id="panc:E2636_15735"/>
<reference evidence="6 7" key="1">
    <citation type="submission" date="2019-03" db="EMBL/GenBank/DDBJ databases">
        <title>Complete genome sequence of Paenisporosarcina antarctica CGMCC 1.6503T.</title>
        <authorList>
            <person name="Rong J.-C."/>
            <person name="Chi N.-Y."/>
            <person name="Zhang Q.-F."/>
        </authorList>
    </citation>
    <scope>NUCLEOTIDE SEQUENCE [LARGE SCALE GENOMIC DNA]</scope>
    <source>
        <strain evidence="6 7">CGMCC 1.6503</strain>
    </source>
</reference>
<dbReference type="RefSeq" id="WP_134211055.1">
    <property type="nucleotide sequence ID" value="NZ_CP038015.1"/>
</dbReference>
<keyword evidence="7" id="KW-1185">Reference proteome</keyword>
<dbReference type="Pfam" id="PF00497">
    <property type="entry name" value="SBP_bac_3"/>
    <property type="match status" value="1"/>
</dbReference>
<feature type="domain" description="Solute-binding protein family 3/N-terminal" evidence="5">
    <location>
        <begin position="47"/>
        <end position="264"/>
    </location>
</feature>